<keyword evidence="1 2" id="KW-0732">Signal</keyword>
<name>A0ABW9VTF6_9BURK</name>
<dbReference type="EMBL" id="WWCT01000001">
    <property type="protein sequence ID" value="MYN24906.1"/>
    <property type="molecule type" value="Genomic_DNA"/>
</dbReference>
<dbReference type="InterPro" id="IPR024370">
    <property type="entry name" value="PBP_domain"/>
</dbReference>
<dbReference type="Gene3D" id="3.40.190.10">
    <property type="entry name" value="Periplasmic binding protein-like II"/>
    <property type="match status" value="2"/>
</dbReference>
<dbReference type="InterPro" id="IPR050811">
    <property type="entry name" value="Phosphate_ABC_transporter"/>
</dbReference>
<keyword evidence="5" id="KW-1185">Reference proteome</keyword>
<dbReference type="Pfam" id="PF12849">
    <property type="entry name" value="PBP_like_2"/>
    <property type="match status" value="1"/>
</dbReference>
<feature type="signal peptide" evidence="2">
    <location>
        <begin position="1"/>
        <end position="28"/>
    </location>
</feature>
<evidence type="ECO:0000256" key="2">
    <source>
        <dbReference type="SAM" id="SignalP"/>
    </source>
</evidence>
<feature type="chain" id="PRO_5045381563" evidence="2">
    <location>
        <begin position="29"/>
        <end position="349"/>
    </location>
</feature>
<accession>A0ABW9VTF6</accession>
<evidence type="ECO:0000256" key="1">
    <source>
        <dbReference type="ARBA" id="ARBA00022729"/>
    </source>
</evidence>
<organism evidence="4 5">
    <name type="scientific">Duganella levis</name>
    <dbReference type="NCBI Taxonomy" id="2692169"/>
    <lineage>
        <taxon>Bacteria</taxon>
        <taxon>Pseudomonadati</taxon>
        <taxon>Pseudomonadota</taxon>
        <taxon>Betaproteobacteria</taxon>
        <taxon>Burkholderiales</taxon>
        <taxon>Oxalobacteraceae</taxon>
        <taxon>Telluria group</taxon>
        <taxon>Duganella</taxon>
    </lineage>
</organism>
<evidence type="ECO:0000259" key="3">
    <source>
        <dbReference type="Pfam" id="PF12849"/>
    </source>
</evidence>
<evidence type="ECO:0000313" key="5">
    <source>
        <dbReference type="Proteomes" id="UP000642144"/>
    </source>
</evidence>
<comment type="caution">
    <text evidence="4">The sequence shown here is derived from an EMBL/GenBank/DDBJ whole genome shotgun (WGS) entry which is preliminary data.</text>
</comment>
<dbReference type="PANTHER" id="PTHR30570">
    <property type="entry name" value="PERIPLASMIC PHOSPHATE BINDING COMPONENT OF PHOSPHATE ABC TRANSPORTER"/>
    <property type="match status" value="1"/>
</dbReference>
<protein>
    <submittedName>
        <fullName evidence="4">Phosphate-binding protein</fullName>
    </submittedName>
</protein>
<reference evidence="4 5" key="1">
    <citation type="submission" date="2019-12" db="EMBL/GenBank/DDBJ databases">
        <title>Novel species isolated from a subtropical stream in China.</title>
        <authorList>
            <person name="Lu H."/>
        </authorList>
    </citation>
    <scope>NUCLEOTIDE SEQUENCE [LARGE SCALE GENOMIC DNA]</scope>
    <source>
        <strain evidence="4 5">CY42W</strain>
    </source>
</reference>
<dbReference type="SUPFAM" id="SSF53850">
    <property type="entry name" value="Periplasmic binding protein-like II"/>
    <property type="match status" value="1"/>
</dbReference>
<evidence type="ECO:0000313" key="4">
    <source>
        <dbReference type="EMBL" id="MYN24906.1"/>
    </source>
</evidence>
<sequence>MTSPSRLRSRLRLLLGCLLAASTASAWAADASRPLDATLPAYQPQPVSIAPDASYLTADGAVQLSGAEHVQYIVERFNTLFTSSHPNIRFAVDGKGTTSAVPLLMHGKTLFGAMGRAINPIEAVPYRKIVGANALEIRVARTSDDTSGHLATTLAVYVNRSNPLTQISAEDVARILSIGNPNGDYSAWGQLGLKGEWTQRAIHPYGTPEYTGFGDYLQQTHLHGRQLAPLHEQLGNTEAILKRIGSDPAGIGIAAIGMENQQVKQLAILNDAGHVTTGTPAEVSDGSYPYGRWLYFYVRRLPGKPVDPLVREYLRLVLSRQGQQIIADQPRGYIPLSAAQAAAELSKLD</sequence>
<feature type="domain" description="PBP" evidence="3">
    <location>
        <begin position="57"/>
        <end position="320"/>
    </location>
</feature>
<gene>
    <name evidence="4" type="ORF">GTP69_00630</name>
</gene>
<proteinExistence type="predicted"/>
<dbReference type="PANTHER" id="PTHR30570:SF6">
    <property type="entry name" value="PHOSPHATE-BINDING PROTEIN PSTS"/>
    <property type="match status" value="1"/>
</dbReference>
<dbReference type="Proteomes" id="UP000642144">
    <property type="component" value="Unassembled WGS sequence"/>
</dbReference>
<dbReference type="RefSeq" id="WP_161053059.1">
    <property type="nucleotide sequence ID" value="NZ_WWCT01000001.1"/>
</dbReference>